<evidence type="ECO:0000313" key="2">
    <source>
        <dbReference type="EMBL" id="MBK4214793.1"/>
    </source>
</evidence>
<keyword evidence="1" id="KW-0732">Signal</keyword>
<evidence type="ECO:0000313" key="3">
    <source>
        <dbReference type="Proteomes" id="UP000640485"/>
    </source>
</evidence>
<dbReference type="Pfam" id="PF13432">
    <property type="entry name" value="TPR_16"/>
    <property type="match status" value="1"/>
</dbReference>
<organism evidence="2 3">
    <name type="scientific">Paracoccus caeni</name>
    <dbReference type="NCBI Taxonomy" id="657651"/>
    <lineage>
        <taxon>Bacteria</taxon>
        <taxon>Pseudomonadati</taxon>
        <taxon>Pseudomonadota</taxon>
        <taxon>Alphaproteobacteria</taxon>
        <taxon>Rhodobacterales</taxon>
        <taxon>Paracoccaceae</taxon>
        <taxon>Paracoccus</taxon>
    </lineage>
</organism>
<protein>
    <recommendedName>
        <fullName evidence="1">Cell division coordinator CpoB</fullName>
    </recommendedName>
</protein>
<accession>A0A934SBQ6</accession>
<feature type="signal peptide" evidence="1">
    <location>
        <begin position="1"/>
        <end position="22"/>
    </location>
</feature>
<keyword evidence="3" id="KW-1185">Reference proteome</keyword>
<comment type="caution">
    <text evidence="2">The sequence shown here is derived from an EMBL/GenBank/DDBJ whole genome shotgun (WGS) entry which is preliminary data.</text>
</comment>
<dbReference type="GO" id="GO:0030288">
    <property type="term" value="C:outer membrane-bounded periplasmic space"/>
    <property type="evidence" value="ECO:0007669"/>
    <property type="project" value="UniProtKB-UniRule"/>
</dbReference>
<reference evidence="2" key="1">
    <citation type="submission" date="2021-01" db="EMBL/GenBank/DDBJ databases">
        <title>Paracoccus amoyensis sp. nov., isolated from the surface seawater along the coast of Xiamen Island, China.</title>
        <authorList>
            <person name="Lyu L."/>
        </authorList>
    </citation>
    <scope>NUCLEOTIDE SEQUENCE</scope>
    <source>
        <strain evidence="2">MJ17</strain>
    </source>
</reference>
<keyword evidence="1" id="KW-0132">Cell division</keyword>
<evidence type="ECO:0000256" key="1">
    <source>
        <dbReference type="HAMAP-Rule" id="MF_02066"/>
    </source>
</evidence>
<keyword evidence="1" id="KW-0574">Periplasm</keyword>
<proteinExistence type="inferred from homology"/>
<dbReference type="InterPro" id="IPR011990">
    <property type="entry name" value="TPR-like_helical_dom_sf"/>
</dbReference>
<sequence length="305" mass="31855" precursor="true">MRKAVVAAAFALLTALPATSFAQEPTLADLRVQLDALRGDFQQLRAELVASGAAGYQAAGGDAAIDRMNAMEQQLARLTDRTEQLQNRINRIVSVGGERLDELEFRLCEMDETCDLSQLTGTNLNGDGGGDVTVLPSTPTAPGNGTAATAQEQADFDAASEVLSSGDFARAAEMFDQVAKTHAGGPLTGEALYLRGMALERTGNTRAAAASWLEGFSADPDGPRAGESLLNIAEVIENDGDPTAACLYLAEVPARFPGTPMAETAETRMSRLLCGSNDLTAPAHAAPLDPAAMDPEAAADLAEHH</sequence>
<dbReference type="GO" id="GO:0043093">
    <property type="term" value="P:FtsZ-dependent cytokinesis"/>
    <property type="evidence" value="ECO:0007669"/>
    <property type="project" value="UniProtKB-UniRule"/>
</dbReference>
<dbReference type="InterPro" id="IPR034706">
    <property type="entry name" value="CpoB"/>
</dbReference>
<keyword evidence="1" id="KW-0175">Coiled coil</keyword>
<dbReference type="AlphaFoldDB" id="A0A934SBQ6"/>
<dbReference type="EMBL" id="JAEPRQ010000001">
    <property type="protein sequence ID" value="MBK4214793.1"/>
    <property type="molecule type" value="Genomic_DNA"/>
</dbReference>
<dbReference type="SUPFAM" id="SSF48452">
    <property type="entry name" value="TPR-like"/>
    <property type="match status" value="1"/>
</dbReference>
<feature type="chain" id="PRO_5038198609" description="Cell division coordinator CpoB" evidence="1">
    <location>
        <begin position="23"/>
        <end position="305"/>
    </location>
</feature>
<gene>
    <name evidence="1" type="primary">cpoB</name>
    <name evidence="2" type="ORF">JJJ17_02515</name>
</gene>
<name>A0A934SBQ6_9RHOB</name>
<comment type="function">
    <text evidence="1">Mediates coordination of peptidoglycan synthesis and outer membrane constriction during cell division.</text>
</comment>
<dbReference type="Gene3D" id="1.25.40.10">
    <property type="entry name" value="Tetratricopeptide repeat domain"/>
    <property type="match status" value="1"/>
</dbReference>
<dbReference type="RefSeq" id="WP_200683530.1">
    <property type="nucleotide sequence ID" value="NZ_JAEPRQ010000001.1"/>
</dbReference>
<feature type="coiled-coil region" evidence="1">
    <location>
        <begin position="27"/>
        <end position="95"/>
    </location>
</feature>
<dbReference type="HAMAP" id="MF_02066">
    <property type="entry name" value="CpoB"/>
    <property type="match status" value="1"/>
</dbReference>
<keyword evidence="1" id="KW-0131">Cell cycle</keyword>
<dbReference type="Proteomes" id="UP000640485">
    <property type="component" value="Unassembled WGS sequence"/>
</dbReference>
<comment type="subcellular location">
    <subcellularLocation>
        <location evidence="1">Periplasm</location>
    </subcellularLocation>
</comment>
<comment type="similarity">
    <text evidence="1">Belongs to the CpoB family.</text>
</comment>